<dbReference type="AlphaFoldDB" id="A0A838BT57"/>
<sequence>MWVISHIVFVYLHFVPGGNGGWTDGDDYPRFSTDERCAVAIPIEGYWRRVS</sequence>
<dbReference type="EMBL" id="JACDXJ010000001">
    <property type="protein sequence ID" value="MBA1157626.1"/>
    <property type="molecule type" value="Genomic_DNA"/>
</dbReference>
<name>A0A838BT57_9HYPH</name>
<protein>
    <submittedName>
        <fullName evidence="1">Uncharacterized protein</fullName>
    </submittedName>
</protein>
<proteinExistence type="predicted"/>
<accession>A0A838BT57</accession>
<comment type="caution">
    <text evidence="1">The sequence shown here is derived from an EMBL/GenBank/DDBJ whole genome shotgun (WGS) entry which is preliminary data.</text>
</comment>
<dbReference type="RefSeq" id="WP_181053082.1">
    <property type="nucleotide sequence ID" value="NZ_JACDXJ010000001.1"/>
</dbReference>
<gene>
    <name evidence="1" type="ORF">H0S73_16020</name>
</gene>
<reference evidence="1 2" key="1">
    <citation type="submission" date="2020-07" db="EMBL/GenBank/DDBJ databases">
        <title>Draft genome and description of Microvirga mediterraneensis Marseille-Q2068 sp. nov.</title>
        <authorList>
            <person name="Boxberger M."/>
        </authorList>
    </citation>
    <scope>NUCLEOTIDE SEQUENCE [LARGE SCALE GENOMIC DNA]</scope>
    <source>
        <strain evidence="1 2">Marseille-Q2068</strain>
    </source>
</reference>
<evidence type="ECO:0000313" key="2">
    <source>
        <dbReference type="Proteomes" id="UP000572984"/>
    </source>
</evidence>
<keyword evidence="2" id="KW-1185">Reference proteome</keyword>
<dbReference type="Proteomes" id="UP000572984">
    <property type="component" value="Unassembled WGS sequence"/>
</dbReference>
<evidence type="ECO:0000313" key="1">
    <source>
        <dbReference type="EMBL" id="MBA1157626.1"/>
    </source>
</evidence>
<organism evidence="1 2">
    <name type="scientific">Microvirga mediterraneensis</name>
    <dbReference type="NCBI Taxonomy" id="2754695"/>
    <lineage>
        <taxon>Bacteria</taxon>
        <taxon>Pseudomonadati</taxon>
        <taxon>Pseudomonadota</taxon>
        <taxon>Alphaproteobacteria</taxon>
        <taxon>Hyphomicrobiales</taxon>
        <taxon>Methylobacteriaceae</taxon>
        <taxon>Microvirga</taxon>
    </lineage>
</organism>